<evidence type="ECO:0000256" key="13">
    <source>
        <dbReference type="ARBA" id="ARBA00023268"/>
    </source>
</evidence>
<keyword evidence="8" id="KW-0949">S-adenosyl-L-methionine</keyword>
<comment type="subcellular location">
    <subcellularLocation>
        <location evidence="1">Cell inner membrane</location>
        <topology evidence="1">Multi-pass membrane protein</topology>
    </subcellularLocation>
    <subcellularLocation>
        <location evidence="18">Cell membrane</location>
        <topology evidence="18">Multi-pass membrane protein</topology>
    </subcellularLocation>
</comment>
<evidence type="ECO:0000256" key="17">
    <source>
        <dbReference type="RuleBase" id="RU003793"/>
    </source>
</evidence>
<feature type="domain" description="Prepilin peptidase A24 N-terminal" evidence="22">
    <location>
        <begin position="38"/>
        <end position="143"/>
    </location>
</feature>
<keyword evidence="10 18" id="KW-0378">Hydrolase</keyword>
<dbReference type="InterPro" id="IPR050882">
    <property type="entry name" value="Prepilin_peptidase/N-MTase"/>
</dbReference>
<feature type="transmembrane region" description="Helical" evidence="20">
    <location>
        <begin position="30"/>
        <end position="51"/>
    </location>
</feature>
<feature type="transmembrane region" description="Helical" evidence="20">
    <location>
        <begin position="233"/>
        <end position="266"/>
    </location>
</feature>
<evidence type="ECO:0000256" key="12">
    <source>
        <dbReference type="ARBA" id="ARBA00023136"/>
    </source>
</evidence>
<evidence type="ECO:0000259" key="21">
    <source>
        <dbReference type="Pfam" id="PF01478"/>
    </source>
</evidence>
<evidence type="ECO:0000256" key="11">
    <source>
        <dbReference type="ARBA" id="ARBA00022989"/>
    </source>
</evidence>
<dbReference type="PANTHER" id="PTHR30487:SF0">
    <property type="entry name" value="PREPILIN LEADER PEPTIDASE_N-METHYLTRANSFERASE-RELATED"/>
    <property type="match status" value="1"/>
</dbReference>
<dbReference type="Pfam" id="PF06750">
    <property type="entry name" value="A24_N_bact"/>
    <property type="match status" value="1"/>
</dbReference>
<feature type="transmembrane region" description="Helical" evidence="20">
    <location>
        <begin position="147"/>
        <end position="165"/>
    </location>
</feature>
<evidence type="ECO:0000256" key="3">
    <source>
        <dbReference type="ARBA" id="ARBA00022475"/>
    </source>
</evidence>
<keyword evidence="4" id="KW-0997">Cell inner membrane</keyword>
<dbReference type="InterPro" id="IPR014032">
    <property type="entry name" value="Peptidase_A24A_bac"/>
</dbReference>
<evidence type="ECO:0000313" key="23">
    <source>
        <dbReference type="EMBL" id="QID19850.1"/>
    </source>
</evidence>
<keyword evidence="11 20" id="KW-1133">Transmembrane helix</keyword>
<proteinExistence type="inferred from homology"/>
<gene>
    <name evidence="23" type="ORF">G3580_13250</name>
</gene>
<keyword evidence="3" id="KW-1003">Cell membrane</keyword>
<evidence type="ECO:0000256" key="6">
    <source>
        <dbReference type="ARBA" id="ARBA00022670"/>
    </source>
</evidence>
<keyword evidence="6 18" id="KW-0645">Protease</keyword>
<evidence type="ECO:0000256" key="19">
    <source>
        <dbReference type="SAM" id="MobiDB-lite"/>
    </source>
</evidence>
<dbReference type="PANTHER" id="PTHR30487">
    <property type="entry name" value="TYPE 4 PREPILIN-LIKE PROTEINS LEADER PEPTIDE-PROCESSING ENZYME"/>
    <property type="match status" value="1"/>
</dbReference>
<keyword evidence="13 18" id="KW-0511">Multifunctional enzyme</keyword>
<comment type="catalytic activity">
    <reaction evidence="14 18">
        <text>Typically cleaves a -Gly-|-Phe- bond to release an N-terminal, basic peptide of 5-8 residues from type IV prepilin, and then N-methylates the new N-terminal amino group, the methyl donor being S-adenosyl-L-methionine.</text>
        <dbReference type="EC" id="3.4.23.43"/>
    </reaction>
</comment>
<feature type="compositionally biased region" description="Polar residues" evidence="19">
    <location>
        <begin position="1"/>
        <end position="14"/>
    </location>
</feature>
<evidence type="ECO:0000313" key="24">
    <source>
        <dbReference type="Proteomes" id="UP000501991"/>
    </source>
</evidence>
<evidence type="ECO:0000256" key="7">
    <source>
        <dbReference type="ARBA" id="ARBA00022679"/>
    </source>
</evidence>
<dbReference type="FunFam" id="1.20.120.1220:FF:000001">
    <property type="entry name" value="Type 4 prepilin-like proteins leader peptide-processing enzyme"/>
    <property type="match status" value="1"/>
</dbReference>
<dbReference type="KEGG" id="azq:G3580_13250"/>
<evidence type="ECO:0000256" key="8">
    <source>
        <dbReference type="ARBA" id="ARBA00022691"/>
    </source>
</evidence>
<evidence type="ECO:0000256" key="18">
    <source>
        <dbReference type="RuleBase" id="RU003794"/>
    </source>
</evidence>
<sequence>MCRSSNSARSSDNPAHNPRFRNRPLLENSLALIAGCTLLGLFVGSFLNVVIHRLPLMMEREWAAQAAEFRGEAVDAVDRFNLAVPRSRCPHCGTAIAAFDNIPVVSFLLLRGKCRHCAAPIGRRYPLIEALCATLSGAAAWHFADPLAIAGALCLIWALLALTFIDLDTQLLPDSITLPLVWLGLIFNLNTTFATLPDAVIGAIAGYLSLWLVFHAFRLLTGKEGMGYGDFKLLAAIGAWLGWQMLPLTILLSSVVGAVVGIGLIVFSRHDRNQPIPFGPYLAAAGLIALFFGQTLTEQYLQHL</sequence>
<dbReference type="AlphaFoldDB" id="A0A6C1BBS1"/>
<evidence type="ECO:0000256" key="9">
    <source>
        <dbReference type="ARBA" id="ARBA00022692"/>
    </source>
</evidence>
<dbReference type="EMBL" id="CP048836">
    <property type="protein sequence ID" value="QID19850.1"/>
    <property type="molecule type" value="Genomic_DNA"/>
</dbReference>
<dbReference type="EC" id="2.1.1.-" evidence="18"/>
<keyword evidence="24" id="KW-1185">Reference proteome</keyword>
<evidence type="ECO:0000256" key="15">
    <source>
        <dbReference type="ARBA" id="ARBA00067082"/>
    </source>
</evidence>
<dbReference type="GO" id="GO:0004190">
    <property type="term" value="F:aspartic-type endopeptidase activity"/>
    <property type="evidence" value="ECO:0007669"/>
    <property type="project" value="UniProtKB-EC"/>
</dbReference>
<comment type="function">
    <text evidence="18">Plays an essential role in type IV pili and type II pseudopili formation by proteolytically removing the leader sequence from substrate proteins and subsequently monomethylating the alpha-amino group of the newly exposed N-terminal phenylalanine.</text>
</comment>
<dbReference type="Pfam" id="PF01478">
    <property type="entry name" value="Peptidase_A24"/>
    <property type="match status" value="1"/>
</dbReference>
<keyword evidence="5 18" id="KW-0489">Methyltransferase</keyword>
<evidence type="ECO:0000256" key="20">
    <source>
        <dbReference type="SAM" id="Phobius"/>
    </source>
</evidence>
<feature type="region of interest" description="Disordered" evidence="19">
    <location>
        <begin position="1"/>
        <end position="20"/>
    </location>
</feature>
<dbReference type="InterPro" id="IPR010627">
    <property type="entry name" value="Prepilin_pept_A24_N"/>
</dbReference>
<evidence type="ECO:0000256" key="1">
    <source>
        <dbReference type="ARBA" id="ARBA00004429"/>
    </source>
</evidence>
<feature type="transmembrane region" description="Helical" evidence="20">
    <location>
        <begin position="200"/>
        <end position="221"/>
    </location>
</feature>
<dbReference type="PRINTS" id="PR00864">
    <property type="entry name" value="PREPILNPTASE"/>
</dbReference>
<feature type="domain" description="Prepilin type IV endopeptidase peptidase" evidence="21">
    <location>
        <begin position="154"/>
        <end position="262"/>
    </location>
</feature>
<feature type="transmembrane region" description="Helical" evidence="20">
    <location>
        <begin position="177"/>
        <end position="194"/>
    </location>
</feature>
<evidence type="ECO:0000259" key="22">
    <source>
        <dbReference type="Pfam" id="PF06750"/>
    </source>
</evidence>
<dbReference type="EC" id="3.4.23.43" evidence="15 18"/>
<protein>
    <recommendedName>
        <fullName evidence="16 18">Prepilin leader peptidase/N-methyltransferase</fullName>
        <ecNumber evidence="18">2.1.1.-</ecNumber>
        <ecNumber evidence="15 18">3.4.23.43</ecNumber>
    </recommendedName>
</protein>
<evidence type="ECO:0000256" key="16">
    <source>
        <dbReference type="ARBA" id="ARBA00071870"/>
    </source>
</evidence>
<name>A0A6C1BBS1_9RHOO</name>
<reference evidence="23 24" key="1">
    <citation type="submission" date="2020-02" db="EMBL/GenBank/DDBJ databases">
        <title>Nitrogenibacter mangrovi gen. nov., sp. nov. isolated from mangrove sediment, a denitrifying betaproteobacterium.</title>
        <authorList>
            <person name="Liao H."/>
            <person name="Tian Y."/>
        </authorList>
    </citation>
    <scope>NUCLEOTIDE SEQUENCE [LARGE SCALE GENOMIC DNA]</scope>
    <source>
        <strain evidence="23 24">M9-3-2</strain>
    </source>
</reference>
<dbReference type="GO" id="GO:0032259">
    <property type="term" value="P:methylation"/>
    <property type="evidence" value="ECO:0007669"/>
    <property type="project" value="UniProtKB-KW"/>
</dbReference>
<dbReference type="Gene3D" id="1.20.120.1220">
    <property type="match status" value="1"/>
</dbReference>
<keyword evidence="7 18" id="KW-0808">Transferase</keyword>
<dbReference type="GO" id="GO:0008168">
    <property type="term" value="F:methyltransferase activity"/>
    <property type="evidence" value="ECO:0007669"/>
    <property type="project" value="UniProtKB-KW"/>
</dbReference>
<accession>A0A6C1BBS1</accession>
<comment type="similarity">
    <text evidence="2 17">Belongs to the peptidase A24 family.</text>
</comment>
<evidence type="ECO:0000256" key="2">
    <source>
        <dbReference type="ARBA" id="ARBA00005801"/>
    </source>
</evidence>
<dbReference type="GO" id="GO:0006465">
    <property type="term" value="P:signal peptide processing"/>
    <property type="evidence" value="ECO:0007669"/>
    <property type="project" value="TreeGrafter"/>
</dbReference>
<dbReference type="InterPro" id="IPR000045">
    <property type="entry name" value="Prepilin_IV_endopep_pep"/>
</dbReference>
<keyword evidence="9 18" id="KW-0812">Transmembrane</keyword>
<evidence type="ECO:0000256" key="14">
    <source>
        <dbReference type="ARBA" id="ARBA00050401"/>
    </source>
</evidence>
<dbReference type="Proteomes" id="UP000501991">
    <property type="component" value="Chromosome"/>
</dbReference>
<keyword evidence="12 20" id="KW-0472">Membrane</keyword>
<organism evidence="23 24">
    <name type="scientific">Nitrogeniibacter mangrovi</name>
    <dbReference type="NCBI Taxonomy" id="2016596"/>
    <lineage>
        <taxon>Bacteria</taxon>
        <taxon>Pseudomonadati</taxon>
        <taxon>Pseudomonadota</taxon>
        <taxon>Betaproteobacteria</taxon>
        <taxon>Rhodocyclales</taxon>
        <taxon>Zoogloeaceae</taxon>
        <taxon>Nitrogeniibacter</taxon>
    </lineage>
</organism>
<evidence type="ECO:0000256" key="5">
    <source>
        <dbReference type="ARBA" id="ARBA00022603"/>
    </source>
</evidence>
<feature type="transmembrane region" description="Helical" evidence="20">
    <location>
        <begin position="278"/>
        <end position="297"/>
    </location>
</feature>
<evidence type="ECO:0000256" key="4">
    <source>
        <dbReference type="ARBA" id="ARBA00022519"/>
    </source>
</evidence>
<evidence type="ECO:0000256" key="10">
    <source>
        <dbReference type="ARBA" id="ARBA00022801"/>
    </source>
</evidence>
<dbReference type="GO" id="GO:0005886">
    <property type="term" value="C:plasma membrane"/>
    <property type="evidence" value="ECO:0007669"/>
    <property type="project" value="UniProtKB-SubCell"/>
</dbReference>